<dbReference type="AlphaFoldDB" id="A0AA88LGP1"/>
<feature type="compositionally biased region" description="Acidic residues" evidence="1">
    <location>
        <begin position="372"/>
        <end position="390"/>
    </location>
</feature>
<gene>
    <name evidence="3" type="ORF">Q7C36_022781</name>
</gene>
<organism evidence="3 4">
    <name type="scientific">Tachysurus vachellii</name>
    <name type="common">Darkbarbel catfish</name>
    <name type="synonym">Pelteobagrus vachellii</name>
    <dbReference type="NCBI Taxonomy" id="175792"/>
    <lineage>
        <taxon>Eukaryota</taxon>
        <taxon>Metazoa</taxon>
        <taxon>Chordata</taxon>
        <taxon>Craniata</taxon>
        <taxon>Vertebrata</taxon>
        <taxon>Euteleostomi</taxon>
        <taxon>Actinopterygii</taxon>
        <taxon>Neopterygii</taxon>
        <taxon>Teleostei</taxon>
        <taxon>Ostariophysi</taxon>
        <taxon>Siluriformes</taxon>
        <taxon>Bagridae</taxon>
        <taxon>Tachysurus</taxon>
    </lineage>
</organism>
<keyword evidence="2" id="KW-0812">Transmembrane</keyword>
<feature type="region of interest" description="Disordered" evidence="1">
    <location>
        <begin position="355"/>
        <end position="390"/>
    </location>
</feature>
<comment type="caution">
    <text evidence="3">The sequence shown here is derived from an EMBL/GenBank/DDBJ whole genome shotgun (WGS) entry which is preliminary data.</text>
</comment>
<feature type="transmembrane region" description="Helical" evidence="2">
    <location>
        <begin position="52"/>
        <end position="74"/>
    </location>
</feature>
<keyword evidence="2" id="KW-0472">Membrane</keyword>
<evidence type="ECO:0000313" key="3">
    <source>
        <dbReference type="EMBL" id="KAK2816510.1"/>
    </source>
</evidence>
<sequence length="390" mass="44062">MVCVEEEQQEASFLFLTTKVSPVTRSSISRSQPFTWSWKIYDPRRRMEFQKFLLLILVGVFSSTLVIVIVFIIINMCVRGKAEKYVATSENHTKSSFEMSNYFKLNGQEDIRPPLPSRDQFDTESMSNSYEEMPEIPMVAVETSSLQNPVHSPVPQTHTNLLDTKSVSESYDDVDELQRVNSYEDMPEIPMVAVETSSLQNPVHSPVPQTHTNLLDNTSFSESYDDIDELQRVNSYEDMAEIPMVAVETSSLQNPVHSPVPQTHTNLLDNTSFSESYDDIDELQRVNSYEDMPEIPVVAVETSSLQNPVHSPVPQTHTNLLDNTSISESYDDVDKLQMVRGSSVASFPDYLDVHPPPFLNGSDNGSNNVSENYDDIDQLQCDSEDYDDVG</sequence>
<feature type="compositionally biased region" description="Polar residues" evidence="1">
    <location>
        <begin position="361"/>
        <end position="371"/>
    </location>
</feature>
<protein>
    <submittedName>
        <fullName evidence="3">Uncharacterized protein</fullName>
    </submittedName>
</protein>
<reference evidence="3" key="1">
    <citation type="submission" date="2023-08" db="EMBL/GenBank/DDBJ databases">
        <title>Pelteobagrus vachellii genome.</title>
        <authorList>
            <person name="Liu H."/>
        </authorList>
    </citation>
    <scope>NUCLEOTIDE SEQUENCE</scope>
    <source>
        <strain evidence="3">PRFRI_2022a</strain>
        <tissue evidence="3">Muscle</tissue>
    </source>
</reference>
<dbReference type="Proteomes" id="UP001187315">
    <property type="component" value="Unassembled WGS sequence"/>
</dbReference>
<name>A0AA88LGP1_TACVA</name>
<keyword evidence="2" id="KW-1133">Transmembrane helix</keyword>
<keyword evidence="4" id="KW-1185">Reference proteome</keyword>
<evidence type="ECO:0000313" key="4">
    <source>
        <dbReference type="Proteomes" id="UP001187315"/>
    </source>
</evidence>
<dbReference type="EMBL" id="JAVHJS010000025">
    <property type="protein sequence ID" value="KAK2816510.1"/>
    <property type="molecule type" value="Genomic_DNA"/>
</dbReference>
<accession>A0AA88LGP1</accession>
<proteinExistence type="predicted"/>
<evidence type="ECO:0000256" key="2">
    <source>
        <dbReference type="SAM" id="Phobius"/>
    </source>
</evidence>
<evidence type="ECO:0000256" key="1">
    <source>
        <dbReference type="SAM" id="MobiDB-lite"/>
    </source>
</evidence>